<dbReference type="Proteomes" id="UP000005710">
    <property type="component" value="Unassembled WGS sequence"/>
</dbReference>
<dbReference type="RefSeq" id="WP_006903378.1">
    <property type="nucleotide sequence ID" value="NZ_JH976535.1"/>
</dbReference>
<proteinExistence type="predicted"/>
<sequence>MTPPHIFNRLIVAVLSGPQDRNQVLQWPVRMRNTDPEQMLAIMRRAETGKPFTRPYGATRPWPQFEQLVFVPAQIGRLPRAEPDVDTRLTIGPAAARRSG</sequence>
<evidence type="ECO:0000313" key="2">
    <source>
        <dbReference type="Proteomes" id="UP000005710"/>
    </source>
</evidence>
<dbReference type="EMBL" id="AENY02000002">
    <property type="protein sequence ID" value="EKP95365.1"/>
    <property type="molecule type" value="Genomic_DNA"/>
</dbReference>
<reference evidence="1" key="1">
    <citation type="submission" date="2010-10" db="EMBL/GenBank/DDBJ databases">
        <authorList>
            <consortium name="US DOE Joint Genome Institute (JGI-PGF)"/>
            <person name="Lucas S."/>
            <person name="Copeland A."/>
            <person name="Lapidus A."/>
            <person name="Bruce D."/>
            <person name="Goodwin L."/>
            <person name="Pitluck S."/>
            <person name="Kyrpides N."/>
            <person name="Mavromatis K."/>
            <person name="Detter J.C."/>
            <person name="Han C."/>
            <person name="Land M."/>
            <person name="Hauser L."/>
            <person name="Markowitz V."/>
            <person name="Cheng J.-F."/>
            <person name="Hugenholtz P."/>
            <person name="Woyke T."/>
            <person name="Wu D."/>
            <person name="Pukall R."/>
            <person name="Wahrenburg C."/>
            <person name="Brambilla E."/>
            <person name="Klenk H.-P."/>
            <person name="Eisen J.A."/>
        </authorList>
    </citation>
    <scope>NUCLEOTIDE SEQUENCE [LARGE SCALE GENOMIC DNA]</scope>
    <source>
        <strain evidence="1">DSM 13965</strain>
    </source>
</reference>
<comment type="caution">
    <text evidence="1">The sequence shown here is derived from an EMBL/GenBank/DDBJ whole genome shotgun (WGS) entry which is preliminary data.</text>
</comment>
<name>K6P2R5_9FIRM</name>
<accession>K6P2R5</accession>
<dbReference type="AlphaFoldDB" id="K6P2R5"/>
<dbReference type="OrthoDB" id="9758182at2"/>
<organism evidence="1 2">
    <name type="scientific">Thermaerobacter subterraneus DSM 13965</name>
    <dbReference type="NCBI Taxonomy" id="867903"/>
    <lineage>
        <taxon>Bacteria</taxon>
        <taxon>Bacillati</taxon>
        <taxon>Bacillota</taxon>
        <taxon>Clostridia</taxon>
        <taxon>Eubacteriales</taxon>
        <taxon>Clostridiales Family XVII. Incertae Sedis</taxon>
        <taxon>Thermaerobacter</taxon>
    </lineage>
</organism>
<reference evidence="1" key="2">
    <citation type="submission" date="2012-10" db="EMBL/GenBank/DDBJ databases">
        <title>Improved high-quality draft of Thermaerobacter subterraneus C21, DSM 13965.</title>
        <authorList>
            <consortium name="DOE Joint Genome Institute"/>
            <person name="Eisen J."/>
            <person name="Huntemann M."/>
            <person name="Wei C.-L."/>
            <person name="Han J."/>
            <person name="Detter J.C."/>
            <person name="Han C."/>
            <person name="Tapia R."/>
            <person name="Chen A."/>
            <person name="Kyrpides N."/>
            <person name="Mavromatis K."/>
            <person name="Markowitz V."/>
            <person name="Szeto E."/>
            <person name="Ivanova N."/>
            <person name="Mikhailova N."/>
            <person name="Ovchinnikova G."/>
            <person name="Pagani I."/>
            <person name="Pati A."/>
            <person name="Goodwin L."/>
            <person name="Nordberg H.P."/>
            <person name="Cantor M.N."/>
            <person name="Hua S.X."/>
            <person name="Woyke T."/>
            <person name="Eisen J."/>
            <person name="Klenk H.-P."/>
        </authorList>
    </citation>
    <scope>NUCLEOTIDE SEQUENCE [LARGE SCALE GENOMIC DNA]</scope>
    <source>
        <strain evidence="1">DSM 13965</strain>
    </source>
</reference>
<evidence type="ECO:0000313" key="1">
    <source>
        <dbReference type="EMBL" id="EKP95365.1"/>
    </source>
</evidence>
<dbReference type="STRING" id="867903.ThesuDRAFT_01115"/>
<dbReference type="HOGENOM" id="CLU_2304733_0_0_9"/>
<gene>
    <name evidence="1" type="ORF">ThesuDRAFT_01115</name>
</gene>
<keyword evidence="2" id="KW-1185">Reference proteome</keyword>
<protein>
    <submittedName>
        <fullName evidence="1">Uncharacterized protein</fullName>
    </submittedName>
</protein>